<dbReference type="InterPro" id="IPR013321">
    <property type="entry name" value="Arc_rbn_hlx_hlx"/>
</dbReference>
<dbReference type="Gene3D" id="1.10.1220.10">
    <property type="entry name" value="Met repressor-like"/>
    <property type="match status" value="1"/>
</dbReference>
<name>A0A9D2C669_9FIRM</name>
<proteinExistence type="inferred from homology"/>
<gene>
    <name evidence="3" type="ORF">H9831_02515</name>
</gene>
<reference evidence="3" key="2">
    <citation type="submission" date="2021-04" db="EMBL/GenBank/DDBJ databases">
        <authorList>
            <person name="Gilroy R."/>
        </authorList>
    </citation>
    <scope>NUCLEOTIDE SEQUENCE</scope>
    <source>
        <strain evidence="3">ChiSxjej3B15-24422</strain>
    </source>
</reference>
<comment type="similarity">
    <text evidence="1">Belongs to the RelB/DinJ antitoxin family.</text>
</comment>
<dbReference type="PANTHER" id="PTHR38781">
    <property type="entry name" value="ANTITOXIN DINJ-RELATED"/>
    <property type="match status" value="1"/>
</dbReference>
<dbReference type="Proteomes" id="UP000824007">
    <property type="component" value="Unassembled WGS sequence"/>
</dbReference>
<dbReference type="Pfam" id="PF04221">
    <property type="entry name" value="RelB"/>
    <property type="match status" value="1"/>
</dbReference>
<dbReference type="NCBIfam" id="TIGR02384">
    <property type="entry name" value="RelB_DinJ"/>
    <property type="match status" value="1"/>
</dbReference>
<reference evidence="3" key="1">
    <citation type="journal article" date="2021" name="PeerJ">
        <title>Extensive microbial diversity within the chicken gut microbiome revealed by metagenomics and culture.</title>
        <authorList>
            <person name="Gilroy R."/>
            <person name="Ravi A."/>
            <person name="Getino M."/>
            <person name="Pursley I."/>
            <person name="Horton D.L."/>
            <person name="Alikhan N.F."/>
            <person name="Baker D."/>
            <person name="Gharbi K."/>
            <person name="Hall N."/>
            <person name="Watson M."/>
            <person name="Adriaenssens E.M."/>
            <person name="Foster-Nyarko E."/>
            <person name="Jarju S."/>
            <person name="Secka A."/>
            <person name="Antonio M."/>
            <person name="Oren A."/>
            <person name="Chaudhuri R.R."/>
            <person name="La Ragione R."/>
            <person name="Hildebrand F."/>
            <person name="Pallen M.J."/>
        </authorList>
    </citation>
    <scope>NUCLEOTIDE SEQUENCE</scope>
    <source>
        <strain evidence="3">ChiSxjej3B15-24422</strain>
    </source>
</reference>
<dbReference type="GO" id="GO:0006351">
    <property type="term" value="P:DNA-templated transcription"/>
    <property type="evidence" value="ECO:0007669"/>
    <property type="project" value="TreeGrafter"/>
</dbReference>
<dbReference type="AlphaFoldDB" id="A0A9D2C669"/>
<dbReference type="InterPro" id="IPR007337">
    <property type="entry name" value="RelB/DinJ"/>
</dbReference>
<evidence type="ECO:0000313" key="3">
    <source>
        <dbReference type="EMBL" id="HIY59544.1"/>
    </source>
</evidence>
<keyword evidence="2" id="KW-1277">Toxin-antitoxin system</keyword>
<accession>A0A9D2C669</accession>
<comment type="caution">
    <text evidence="3">The sequence shown here is derived from an EMBL/GenBank/DDBJ whole genome shotgun (WGS) entry which is preliminary data.</text>
</comment>
<dbReference type="PANTHER" id="PTHR38781:SF1">
    <property type="entry name" value="ANTITOXIN DINJ-RELATED"/>
    <property type="match status" value="1"/>
</dbReference>
<sequence>MASSLVQIRLDDDLKAEASALYDALGLDLPTAIRMFIKRSVMVNGIPFSMTLPVNEYKATRALQAMQEISEAASAAGVSDMTLDEINAEINAVRNGQNSTGGTTK</sequence>
<dbReference type="GO" id="GO:0006355">
    <property type="term" value="P:regulation of DNA-templated transcription"/>
    <property type="evidence" value="ECO:0007669"/>
    <property type="project" value="InterPro"/>
</dbReference>
<evidence type="ECO:0000256" key="2">
    <source>
        <dbReference type="ARBA" id="ARBA00022649"/>
    </source>
</evidence>
<organism evidence="3 4">
    <name type="scientific">Candidatus Eisenbergiella pullistercoris</name>
    <dbReference type="NCBI Taxonomy" id="2838555"/>
    <lineage>
        <taxon>Bacteria</taxon>
        <taxon>Bacillati</taxon>
        <taxon>Bacillota</taxon>
        <taxon>Clostridia</taxon>
        <taxon>Lachnospirales</taxon>
        <taxon>Lachnospiraceae</taxon>
        <taxon>Eisenbergiella</taxon>
    </lineage>
</organism>
<dbReference type="EMBL" id="DXDD01000035">
    <property type="protein sequence ID" value="HIY59544.1"/>
    <property type="molecule type" value="Genomic_DNA"/>
</dbReference>
<evidence type="ECO:0000313" key="4">
    <source>
        <dbReference type="Proteomes" id="UP000824007"/>
    </source>
</evidence>
<evidence type="ECO:0000256" key="1">
    <source>
        <dbReference type="ARBA" id="ARBA00010562"/>
    </source>
</evidence>
<protein>
    <submittedName>
        <fullName evidence="3">Type II toxin-antitoxin system RelB/DinJ family antitoxin</fullName>
    </submittedName>
</protein>